<feature type="non-terminal residue" evidence="10">
    <location>
        <position position="1"/>
    </location>
</feature>
<evidence type="ECO:0000256" key="1">
    <source>
        <dbReference type="ARBA" id="ARBA00004613"/>
    </source>
</evidence>
<dbReference type="PRINTS" id="PR00709">
    <property type="entry name" value="AVIDIN"/>
</dbReference>
<evidence type="ECO:0000256" key="6">
    <source>
        <dbReference type="ARBA" id="ARBA00023180"/>
    </source>
</evidence>
<comment type="subcellular location">
    <subcellularLocation>
        <location evidence="1 9">Secreted</location>
    </subcellularLocation>
</comment>
<comment type="similarity">
    <text evidence="2 9">Belongs to the avidin/streptavidin family.</text>
</comment>
<dbReference type="GO" id="GO:0005576">
    <property type="term" value="C:extracellular region"/>
    <property type="evidence" value="ECO:0007669"/>
    <property type="project" value="UniProtKB-SubCell"/>
</dbReference>
<dbReference type="AlphaFoldDB" id="A0A7K5Q6M7"/>
<proteinExistence type="inferred from homology"/>
<dbReference type="EMBL" id="VZRG01006532">
    <property type="protein sequence ID" value="NWT63079.1"/>
    <property type="molecule type" value="Genomic_DNA"/>
</dbReference>
<dbReference type="Gene3D" id="2.40.128.30">
    <property type="entry name" value="Avidin-like"/>
    <property type="match status" value="1"/>
</dbReference>
<dbReference type="PROSITE" id="PS51326">
    <property type="entry name" value="AVIDIN_2"/>
    <property type="match status" value="1"/>
</dbReference>
<dbReference type="InterPro" id="IPR036896">
    <property type="entry name" value="Avidin-like_sf"/>
</dbReference>
<comment type="function">
    <text evidence="9">Forms a strong non-covalent specific complex with biotin.</text>
</comment>
<dbReference type="Proteomes" id="UP000532437">
    <property type="component" value="Unassembled WGS sequence"/>
</dbReference>
<dbReference type="InterPro" id="IPR005469">
    <property type="entry name" value="Avidin"/>
</dbReference>
<evidence type="ECO:0000313" key="10">
    <source>
        <dbReference type="EMBL" id="NWT63079.1"/>
    </source>
</evidence>
<evidence type="ECO:0000256" key="5">
    <source>
        <dbReference type="ARBA" id="ARBA00023157"/>
    </source>
</evidence>
<comment type="caution">
    <text evidence="10">The sequence shown here is derived from an EMBL/GenBank/DDBJ whole genome shotgun (WGS) entry which is preliminary data.</text>
</comment>
<keyword evidence="7 9" id="KW-0092">Biotin</keyword>
<evidence type="ECO:0000256" key="4">
    <source>
        <dbReference type="ARBA" id="ARBA00022729"/>
    </source>
</evidence>
<gene>
    <name evidence="10" type="primary">Avd_4</name>
    <name evidence="10" type="ORF">ERYMCC_R12280</name>
</gene>
<dbReference type="SUPFAM" id="SSF50876">
    <property type="entry name" value="Avidin/streptavidin"/>
    <property type="match status" value="1"/>
</dbReference>
<keyword evidence="11" id="KW-1185">Reference proteome</keyword>
<dbReference type="PANTHER" id="PTHR34399:SF3">
    <property type="entry name" value="AVID PROTEIN-RELATED"/>
    <property type="match status" value="1"/>
</dbReference>
<dbReference type="Pfam" id="PF01382">
    <property type="entry name" value="Avidin"/>
    <property type="match status" value="1"/>
</dbReference>
<accession>A0A7K5Q6M7</accession>
<evidence type="ECO:0000256" key="9">
    <source>
        <dbReference type="RuleBase" id="RU369114"/>
    </source>
</evidence>
<dbReference type="InterPro" id="IPR051764">
    <property type="entry name" value="Avidin/Streptavidin-rel"/>
</dbReference>
<comment type="subunit">
    <text evidence="9">Homotetramer.</text>
</comment>
<feature type="disulfide bond" evidence="8">
    <location>
        <begin position="2"/>
        <end position="81"/>
    </location>
</feature>
<evidence type="ECO:0000256" key="7">
    <source>
        <dbReference type="ARBA" id="ARBA00023267"/>
    </source>
</evidence>
<dbReference type="PANTHER" id="PTHR34399">
    <property type="entry name" value="AVIDIN-RELATED"/>
    <property type="match status" value="1"/>
</dbReference>
<reference evidence="10 11" key="1">
    <citation type="submission" date="2019-09" db="EMBL/GenBank/DDBJ databases">
        <title>Bird 10,000 Genomes (B10K) Project - Family phase.</title>
        <authorList>
            <person name="Zhang G."/>
        </authorList>
    </citation>
    <scope>NUCLEOTIDE SEQUENCE [LARGE SCALE GENOMIC DNA]</scope>
    <source>
        <strain evidence="10">B10K-DU-002-60</strain>
        <tissue evidence="10">Muscle</tissue>
    </source>
</reference>
<organism evidence="10 11">
    <name type="scientific">Erythrocercus mccallii</name>
    <dbReference type="NCBI Taxonomy" id="107208"/>
    <lineage>
        <taxon>Eukaryota</taxon>
        <taxon>Metazoa</taxon>
        <taxon>Chordata</taxon>
        <taxon>Craniata</taxon>
        <taxon>Vertebrata</taxon>
        <taxon>Euteleostomi</taxon>
        <taxon>Archelosauria</taxon>
        <taxon>Archosauria</taxon>
        <taxon>Dinosauria</taxon>
        <taxon>Saurischia</taxon>
        <taxon>Theropoda</taxon>
        <taxon>Coelurosauria</taxon>
        <taxon>Aves</taxon>
        <taxon>Neognathae</taxon>
        <taxon>Neoaves</taxon>
        <taxon>Telluraves</taxon>
        <taxon>Australaves</taxon>
        <taxon>Passeriformes</taxon>
        <taxon>Corvoidea</taxon>
        <taxon>Dicruridae</taxon>
        <taxon>Erythrocercus</taxon>
    </lineage>
</organism>
<dbReference type="GO" id="GO:0009374">
    <property type="term" value="F:biotin binding"/>
    <property type="evidence" value="ECO:0007669"/>
    <property type="project" value="UniProtKB-UniRule"/>
</dbReference>
<protein>
    <recommendedName>
        <fullName evidence="9">Avidin</fullName>
    </recommendedName>
</protein>
<feature type="non-terminal residue" evidence="10">
    <location>
        <position position="122"/>
    </location>
</feature>
<evidence type="ECO:0000256" key="2">
    <source>
        <dbReference type="ARBA" id="ARBA00006297"/>
    </source>
</evidence>
<dbReference type="InterPro" id="IPR005468">
    <property type="entry name" value="Avidin/str"/>
</dbReference>
<keyword evidence="4 9" id="KW-0732">Signal</keyword>
<evidence type="ECO:0000256" key="3">
    <source>
        <dbReference type="ARBA" id="ARBA00022525"/>
    </source>
</evidence>
<sequence length="122" mass="13682">QCHLKGLWKNELGSNMTILATNTAVTFSGSYHTAVAATSKQTLVSPLQGVQQHPSAKRHPTFGFTMQWHFSDSTTAFAGQCFVDHCGKEMLETTWLLREEILSHKDTWNTTRVSTSIFTHIK</sequence>
<evidence type="ECO:0000256" key="8">
    <source>
        <dbReference type="PIRSR" id="PIRSR605468-51"/>
    </source>
</evidence>
<evidence type="ECO:0000313" key="11">
    <source>
        <dbReference type="Proteomes" id="UP000532437"/>
    </source>
</evidence>
<keyword evidence="3 9" id="KW-0964">Secreted</keyword>
<keyword evidence="6 9" id="KW-0325">Glycoprotein</keyword>
<name>A0A7K5Q6M7_9CORV</name>
<keyword evidence="5 8" id="KW-1015">Disulfide bond</keyword>